<comment type="caution">
    <text evidence="2">The sequence shown here is derived from an EMBL/GenBank/DDBJ whole genome shotgun (WGS) entry which is preliminary data.</text>
</comment>
<evidence type="ECO:0000313" key="3">
    <source>
        <dbReference type="Proteomes" id="UP000245086"/>
    </source>
</evidence>
<feature type="region of interest" description="Disordered" evidence="1">
    <location>
        <begin position="1"/>
        <end position="22"/>
    </location>
</feature>
<dbReference type="EMBL" id="BFBR01000006">
    <property type="protein sequence ID" value="GBF58337.1"/>
    <property type="molecule type" value="Genomic_DNA"/>
</dbReference>
<dbReference type="RefSeq" id="WP_133245778.1">
    <property type="nucleotide sequence ID" value="NZ_BFBR01000006.1"/>
</dbReference>
<protein>
    <submittedName>
        <fullName evidence="2">Uncharacterized protein</fullName>
    </submittedName>
</protein>
<organism evidence="2 3">
    <name type="scientific">Candidatus Phycosocius bacilliformis</name>
    <dbReference type="NCBI Taxonomy" id="1445552"/>
    <lineage>
        <taxon>Bacteria</taxon>
        <taxon>Pseudomonadati</taxon>
        <taxon>Pseudomonadota</taxon>
        <taxon>Alphaproteobacteria</taxon>
        <taxon>Caulobacterales</taxon>
        <taxon>Caulobacterales incertae sedis</taxon>
        <taxon>Candidatus Phycosocius</taxon>
    </lineage>
</organism>
<proteinExistence type="predicted"/>
<name>A0A2P2EB87_9PROT</name>
<dbReference type="Proteomes" id="UP000245086">
    <property type="component" value="Unassembled WGS sequence"/>
</dbReference>
<sequence>MSSPPKRSAERGPPYARAPQGPGLAIAVRDDSEVGGGEIVPIYPTAQHPSHDGVMAFSLAPFAFVLSLALQLHSHVLAKDNLWERPHFVRKAVAARLRAGVRALEAFLRRILILMALDLEHELVAKPQVENLRRKKARKPSVRTPGFRVFPAPFLPHPDTLSQRFEALDRAITGQARPFYFAPAPVPIGHWLRRLDLLQAIATDPQAKAKRLAFSLARRRPGPMLAPEERPRIMARRGHEISATFDAMGFQITQKSRSRPPPLPPPRRWPVPMITLL</sequence>
<dbReference type="AlphaFoldDB" id="A0A2P2EB87"/>
<dbReference type="OrthoDB" id="8502400at2"/>
<gene>
    <name evidence="2" type="ORF">PbB2_02017</name>
</gene>
<evidence type="ECO:0000256" key="1">
    <source>
        <dbReference type="SAM" id="MobiDB-lite"/>
    </source>
</evidence>
<keyword evidence="3" id="KW-1185">Reference proteome</keyword>
<reference evidence="2 3" key="1">
    <citation type="journal article" date="2018" name="Genome Announc.">
        <title>Draft Genome Sequence of "Candidatus Phycosocius bacilliformis," an Alphaproteobacterial Ectosymbiont of the Hydrocarbon-Producing Green Alga Botryococcus braunii.</title>
        <authorList>
            <person name="Tanabe Y."/>
            <person name="Yamaguchi H."/>
            <person name="Watanabe M.M."/>
        </authorList>
    </citation>
    <scope>NUCLEOTIDE SEQUENCE [LARGE SCALE GENOMIC DNA]</scope>
    <source>
        <strain evidence="2 3">BOTRYCO-2</strain>
    </source>
</reference>
<evidence type="ECO:0000313" key="2">
    <source>
        <dbReference type="EMBL" id="GBF58337.1"/>
    </source>
</evidence>
<accession>A0A2P2EB87</accession>